<dbReference type="EMBL" id="NTGA01000039">
    <property type="protein sequence ID" value="PAY21844.1"/>
    <property type="molecule type" value="Genomic_DNA"/>
</dbReference>
<sequence>MAVEEIELLRDSGTEAVLGGNATSALGMARYERAAILRRGDVTEQLAVIGVYNEVFLTSRVMWNLRG</sequence>
<dbReference type="RefSeq" id="WP_095719358.1">
    <property type="nucleotide sequence ID" value="NZ_NTGA01000039.1"/>
</dbReference>
<gene>
    <name evidence="1" type="ORF">CEY15_16605</name>
</gene>
<evidence type="ECO:0000313" key="1">
    <source>
        <dbReference type="EMBL" id="PAY21844.1"/>
    </source>
</evidence>
<dbReference type="AlphaFoldDB" id="A0A2A2WLK7"/>
<comment type="caution">
    <text evidence="1">The sequence shown here is derived from an EMBL/GenBank/DDBJ whole genome shotgun (WGS) entry which is preliminary data.</text>
</comment>
<dbReference type="Proteomes" id="UP000218810">
    <property type="component" value="Unassembled WGS sequence"/>
</dbReference>
<dbReference type="OrthoDB" id="5063003at2"/>
<reference evidence="2" key="1">
    <citation type="submission" date="2017-09" db="EMBL/GenBank/DDBJ databases">
        <authorList>
            <person name="Zhang Y."/>
            <person name="Huang X."/>
            <person name="Liu J."/>
            <person name="Lu L."/>
            <person name="Peng K."/>
        </authorList>
    </citation>
    <scope>NUCLEOTIDE SEQUENCE [LARGE SCALE GENOMIC DNA]</scope>
    <source>
        <strain evidence="2">S-XJ-1</strain>
    </source>
</reference>
<evidence type="ECO:0000313" key="2">
    <source>
        <dbReference type="Proteomes" id="UP000218810"/>
    </source>
</evidence>
<protein>
    <submittedName>
        <fullName evidence="1">Uncharacterized protein</fullName>
    </submittedName>
</protein>
<organism evidence="1 2">
    <name type="scientific">Dietzia natronolimnaea</name>
    <dbReference type="NCBI Taxonomy" id="161920"/>
    <lineage>
        <taxon>Bacteria</taxon>
        <taxon>Bacillati</taxon>
        <taxon>Actinomycetota</taxon>
        <taxon>Actinomycetes</taxon>
        <taxon>Mycobacteriales</taxon>
        <taxon>Dietziaceae</taxon>
        <taxon>Dietzia</taxon>
    </lineage>
</organism>
<proteinExistence type="predicted"/>
<accession>A0A2A2WLK7</accession>
<keyword evidence="2" id="KW-1185">Reference proteome</keyword>
<name>A0A2A2WLK7_9ACTN</name>